<protein>
    <submittedName>
        <fullName evidence="11">AEC family transporter</fullName>
    </submittedName>
    <submittedName>
        <fullName evidence="13">Auxin efflux carrier</fullName>
    </submittedName>
</protein>
<evidence type="ECO:0000256" key="7">
    <source>
        <dbReference type="ARBA" id="ARBA00023136"/>
    </source>
</evidence>
<dbReference type="EMBL" id="UFYW01000001">
    <property type="protein sequence ID" value="STD82880.1"/>
    <property type="molecule type" value="Genomic_DNA"/>
</dbReference>
<feature type="transmembrane region" description="Helical" evidence="8">
    <location>
        <begin position="232"/>
        <end position="254"/>
    </location>
</feature>
<evidence type="ECO:0000256" key="4">
    <source>
        <dbReference type="ARBA" id="ARBA00022475"/>
    </source>
</evidence>
<dbReference type="Proteomes" id="UP000254807">
    <property type="component" value="Unassembled WGS sequence"/>
</dbReference>
<comment type="similarity">
    <text evidence="2">Belongs to the auxin efflux carrier (TC 2.A.69) family.</text>
</comment>
<dbReference type="PANTHER" id="PTHR36838:SF1">
    <property type="entry name" value="SLR1864 PROTEIN"/>
    <property type="match status" value="1"/>
</dbReference>
<dbReference type="GO" id="GO:0005886">
    <property type="term" value="C:plasma membrane"/>
    <property type="evidence" value="ECO:0007669"/>
    <property type="project" value="UniProtKB-SubCell"/>
</dbReference>
<evidence type="ECO:0000313" key="14">
    <source>
        <dbReference type="Proteomes" id="UP000254807"/>
    </source>
</evidence>
<evidence type="ECO:0000256" key="8">
    <source>
        <dbReference type="SAM" id="Phobius"/>
    </source>
</evidence>
<comment type="subcellular location">
    <subcellularLocation>
        <location evidence="1">Cell membrane</location>
        <topology evidence="1">Multi-pass membrane protein</topology>
    </subcellularLocation>
</comment>
<dbReference type="OrthoDB" id="9798064at2"/>
<keyword evidence="4" id="KW-1003">Cell membrane</keyword>
<keyword evidence="5 8" id="KW-0812">Transmembrane</keyword>
<evidence type="ECO:0000313" key="13">
    <source>
        <dbReference type="EMBL" id="STD82880.1"/>
    </source>
</evidence>
<evidence type="ECO:0000256" key="5">
    <source>
        <dbReference type="ARBA" id="ARBA00022692"/>
    </source>
</evidence>
<evidence type="ECO:0000313" key="9">
    <source>
        <dbReference type="EMBL" id="MBA0973161.1"/>
    </source>
</evidence>
<feature type="transmembrane region" description="Helical" evidence="8">
    <location>
        <begin position="35"/>
        <end position="56"/>
    </location>
</feature>
<dbReference type="Proteomes" id="UP001183682">
    <property type="component" value="Unassembled WGS sequence"/>
</dbReference>
<dbReference type="Pfam" id="PF03547">
    <property type="entry name" value="Mem_trans"/>
    <property type="match status" value="1"/>
</dbReference>
<keyword evidence="6 8" id="KW-1133">Transmembrane helix</keyword>
<reference evidence="10 18" key="5">
    <citation type="submission" date="2023-06" db="EMBL/GenBank/DDBJ databases">
        <title>Acute promotion of culturable opportunistic pathogens and persistent increase of antibiotic resistance following antibiotic exposure in mouse gut microbiota.</title>
        <authorList>
            <person name="Li L."/>
            <person name="Wang B."/>
            <person name="Sun Y."/>
            <person name="Wang M."/>
            <person name="Xu H."/>
        </authorList>
    </citation>
    <scope>NUCLEOTIDE SEQUENCE [LARGE SCALE GENOMIC DNA]</scope>
    <source>
        <strain evidence="10 18">CRI2_2</strain>
    </source>
</reference>
<dbReference type="Proteomes" id="UP001241571">
    <property type="component" value="Unassembled WGS sequence"/>
</dbReference>
<reference evidence="9 16" key="3">
    <citation type="submission" date="2020-06" db="EMBL/GenBank/DDBJ databases">
        <title>Crossreactivity between MHC class I-restricted antigens from cancer cells and an enterococcal bacteriophage.</title>
        <authorList>
            <person name="Fluckiger A."/>
            <person name="Daillere R."/>
            <person name="Sassi M."/>
            <person name="Cattoir V."/>
            <person name="Kroemer G."/>
            <person name="Zitvogel L."/>
        </authorList>
    </citation>
    <scope>NUCLEOTIDE SEQUENCE [LARGE SCALE GENOMIC DNA]</scope>
    <source>
        <strain evidence="9 16">EG4</strain>
    </source>
</reference>
<reference evidence="12 15" key="2">
    <citation type="submission" date="2020-03" db="EMBL/GenBank/DDBJ databases">
        <title>Characterization of ganglioside-mimicking enterococci.</title>
        <authorList>
            <person name="Patry R.T."/>
            <person name="Nothaft H."/>
            <person name="Bridger R."/>
            <person name="Shajahan A."/>
            <person name="Huynh S."/>
            <person name="Sanchez S."/>
            <person name="Azadi P."/>
            <person name="Cooper K."/>
            <person name="Miller W.G."/>
            <person name="Parker C.T."/>
            <person name="Wells L."/>
            <person name="Szymanski C.M."/>
        </authorList>
    </citation>
    <scope>NUCLEOTIDE SEQUENCE [LARGE SCALE GENOMIC DNA]</scope>
    <source>
        <strain evidence="12 15">EGM181</strain>
    </source>
</reference>
<keyword evidence="7 8" id="KW-0472">Membrane</keyword>
<evidence type="ECO:0000313" key="18">
    <source>
        <dbReference type="Proteomes" id="UP001241571"/>
    </source>
</evidence>
<evidence type="ECO:0000313" key="16">
    <source>
        <dbReference type="Proteomes" id="UP000571857"/>
    </source>
</evidence>
<evidence type="ECO:0000256" key="3">
    <source>
        <dbReference type="ARBA" id="ARBA00022448"/>
    </source>
</evidence>
<dbReference type="InterPro" id="IPR038770">
    <property type="entry name" value="Na+/solute_symporter_sf"/>
</dbReference>
<evidence type="ECO:0000256" key="6">
    <source>
        <dbReference type="ARBA" id="ARBA00022989"/>
    </source>
</evidence>
<dbReference type="Proteomes" id="UP000571857">
    <property type="component" value="Unassembled WGS sequence"/>
</dbReference>
<keyword evidence="14" id="KW-1185">Reference proteome</keyword>
<feature type="transmembrane region" description="Helical" evidence="8">
    <location>
        <begin position="62"/>
        <end position="81"/>
    </location>
</feature>
<evidence type="ECO:0000256" key="1">
    <source>
        <dbReference type="ARBA" id="ARBA00004651"/>
    </source>
</evidence>
<organism evidence="11 17">
    <name type="scientific">Enterococcus gallinarum</name>
    <dbReference type="NCBI Taxonomy" id="1353"/>
    <lineage>
        <taxon>Bacteria</taxon>
        <taxon>Bacillati</taxon>
        <taxon>Bacillota</taxon>
        <taxon>Bacilli</taxon>
        <taxon>Lactobacillales</taxon>
        <taxon>Enterococcaceae</taxon>
        <taxon>Enterococcus</taxon>
    </lineage>
</organism>
<dbReference type="EMBL" id="JASUBT010000004">
    <property type="protein sequence ID" value="MDL4935507.1"/>
    <property type="molecule type" value="Genomic_DNA"/>
</dbReference>
<proteinExistence type="inferred from homology"/>
<feature type="transmembrane region" description="Helical" evidence="8">
    <location>
        <begin position="127"/>
        <end position="148"/>
    </location>
</feature>
<feature type="transmembrane region" description="Helical" evidence="8">
    <location>
        <begin position="169"/>
        <end position="187"/>
    </location>
</feature>
<dbReference type="EMBL" id="JARPZN010000002">
    <property type="protein sequence ID" value="MDT2689529.1"/>
    <property type="molecule type" value="Genomic_DNA"/>
</dbReference>
<dbReference type="GO" id="GO:0055085">
    <property type="term" value="P:transmembrane transport"/>
    <property type="evidence" value="ECO:0007669"/>
    <property type="project" value="InterPro"/>
</dbReference>
<keyword evidence="3" id="KW-0813">Transport</keyword>
<evidence type="ECO:0000313" key="10">
    <source>
        <dbReference type="EMBL" id="MDL4935507.1"/>
    </source>
</evidence>
<reference evidence="13 14" key="1">
    <citation type="submission" date="2018-06" db="EMBL/GenBank/DDBJ databases">
        <authorList>
            <consortium name="Pathogen Informatics"/>
            <person name="Doyle S."/>
        </authorList>
    </citation>
    <scope>NUCLEOTIDE SEQUENCE [LARGE SCALE GENOMIC DNA]</scope>
    <source>
        <strain evidence="13 14">NCTC12360</strain>
    </source>
</reference>
<evidence type="ECO:0000313" key="11">
    <source>
        <dbReference type="EMBL" id="MDT2689529.1"/>
    </source>
</evidence>
<dbReference type="InterPro" id="IPR004776">
    <property type="entry name" value="Mem_transp_PIN-like"/>
</dbReference>
<evidence type="ECO:0000256" key="2">
    <source>
        <dbReference type="ARBA" id="ARBA00010145"/>
    </source>
</evidence>
<evidence type="ECO:0000313" key="15">
    <source>
        <dbReference type="Proteomes" id="UP000516696"/>
    </source>
</evidence>
<evidence type="ECO:0000313" key="17">
    <source>
        <dbReference type="Proteomes" id="UP001183682"/>
    </source>
</evidence>
<dbReference type="PANTHER" id="PTHR36838">
    <property type="entry name" value="AUXIN EFFLUX CARRIER FAMILY PROTEIN"/>
    <property type="match status" value="1"/>
</dbReference>
<feature type="transmembrane region" description="Helical" evidence="8">
    <location>
        <begin position="6"/>
        <end position="23"/>
    </location>
</feature>
<dbReference type="Proteomes" id="UP000516696">
    <property type="component" value="Chromosome"/>
</dbReference>
<dbReference type="Gene3D" id="1.20.1530.20">
    <property type="match status" value="1"/>
</dbReference>
<evidence type="ECO:0000313" key="12">
    <source>
        <dbReference type="EMBL" id="QOG27063.1"/>
    </source>
</evidence>
<accession>A0A1L8TX47</accession>
<dbReference type="EMBL" id="CP050485">
    <property type="protein sequence ID" value="QOG27063.1"/>
    <property type="molecule type" value="Genomic_DNA"/>
</dbReference>
<gene>
    <name evidence="12" type="ORF">EGM181_07300</name>
    <name evidence="9" type="ORF">HWH42_11360</name>
    <name evidence="13" type="ORF">NCTC12360_01319</name>
    <name evidence="11" type="ORF">P7E30_04790</name>
    <name evidence="10" type="ORF">QRX88_07265</name>
</gene>
<dbReference type="EMBL" id="JABXJK010000060">
    <property type="protein sequence ID" value="MBA0973161.1"/>
    <property type="molecule type" value="Genomic_DNA"/>
</dbReference>
<sequence>MFQAYSNIFVIFSLMFIGYWLSFKQWFSNRTADTFSKLVLNLSLPASMFLNIIKNFTRDEFLSLFSGMIIPLLSIVITYGISKLWQRFFQVAPTHHGSFSTMFTFSNTIFIGLPINLAIFGEKAVPYVLLYYIVNTSLFWTVGIYEIARDSPSFEEAKVSFHPLVVLKKIFSPALIGFIIGLIWMLFDFPLPKFIAGLGGYLSELTTPLSMFIIGIIVYYSGIKNLRMTKDLAGVLAGRFLLSPLIVWLIGQWIQVPSLMLQVFIIQASMPVQNSVPILVRNYQGDEEFAASSLGYSVLIYMIYIPLLLMVLL</sequence>
<feature type="transmembrane region" description="Helical" evidence="8">
    <location>
        <begin position="199"/>
        <end position="220"/>
    </location>
</feature>
<dbReference type="AlphaFoldDB" id="A0A1L8TX47"/>
<feature type="transmembrane region" description="Helical" evidence="8">
    <location>
        <begin position="289"/>
        <end position="312"/>
    </location>
</feature>
<reference evidence="11" key="4">
    <citation type="submission" date="2023-03" db="EMBL/GenBank/DDBJ databases">
        <authorList>
            <person name="Shen W."/>
            <person name="Cai J."/>
        </authorList>
    </citation>
    <scope>NUCLEOTIDE SEQUENCE</scope>
    <source>
        <strain evidence="11">K69-2</strain>
    </source>
</reference>
<name>A0A1L8TX47_ENTGA</name>
<dbReference type="RefSeq" id="WP_060814671.1">
    <property type="nucleotide sequence ID" value="NZ_BSYC01000002.1"/>
</dbReference>
<feature type="transmembrane region" description="Helical" evidence="8">
    <location>
        <begin position="102"/>
        <end position="121"/>
    </location>
</feature>